<dbReference type="Gene3D" id="3.40.50.1110">
    <property type="entry name" value="SGNH hydrolase"/>
    <property type="match status" value="1"/>
</dbReference>
<protein>
    <recommendedName>
        <fullName evidence="3">SGNH/GDSL hydrolase family protein</fullName>
    </recommendedName>
</protein>
<accession>A0ABQ6LXC5</accession>
<dbReference type="RefSeq" id="WP_285763347.1">
    <property type="nucleotide sequence ID" value="NZ_BSYJ01000002.1"/>
</dbReference>
<organism evidence="1 2">
    <name type="scientific">Biformimicrobium ophioploci</name>
    <dbReference type="NCBI Taxonomy" id="3036711"/>
    <lineage>
        <taxon>Bacteria</taxon>
        <taxon>Pseudomonadati</taxon>
        <taxon>Pseudomonadota</taxon>
        <taxon>Gammaproteobacteria</taxon>
        <taxon>Cellvibrionales</taxon>
        <taxon>Microbulbiferaceae</taxon>
        <taxon>Biformimicrobium</taxon>
    </lineage>
</organism>
<evidence type="ECO:0000313" key="2">
    <source>
        <dbReference type="Proteomes" id="UP001224392"/>
    </source>
</evidence>
<dbReference type="Proteomes" id="UP001224392">
    <property type="component" value="Unassembled WGS sequence"/>
</dbReference>
<comment type="caution">
    <text evidence="1">The sequence shown here is derived from an EMBL/GenBank/DDBJ whole genome shotgun (WGS) entry which is preliminary data.</text>
</comment>
<sequence>MPEDSGPERVLYVGNSLSFYNNGLHTHVTNLLKSAGRWHPGNSKQQLLTLSAGGLEESYPGLVARLEAPEGRWSAVVFHGRSSDPVNPRRQQAFREGVARFAEAISAAGAEPVLLETWAYPGRVGMTEAVADAYLHEAEQHGIRVIPAGLAFSYVRERFPEIELFSADIETFDENGKPLLRRVLRHPSLAGTYLAACVIYASLYGESPEGLPYRAGLSADIVSKLQQSAWAVVQQFLQSRSSHIK</sequence>
<gene>
    <name evidence="1" type="ORF">MNKW57_10900</name>
</gene>
<dbReference type="SUPFAM" id="SSF52266">
    <property type="entry name" value="SGNH hydrolase"/>
    <property type="match status" value="1"/>
</dbReference>
<proteinExistence type="predicted"/>
<name>A0ABQ6LXC5_9GAMM</name>
<dbReference type="InterPro" id="IPR036514">
    <property type="entry name" value="SGNH_hydro_sf"/>
</dbReference>
<keyword evidence="2" id="KW-1185">Reference proteome</keyword>
<reference evidence="1 2" key="1">
    <citation type="submission" date="2023-04" db="EMBL/GenBank/DDBJ databases">
        <title>Marinobulbifer ophiurae gen. nov., sp. Nov., isolate from tissue of brittle star Ophioplocus japonicus.</title>
        <authorList>
            <person name="Kawano K."/>
            <person name="Sawayama S."/>
            <person name="Nakagawa S."/>
        </authorList>
    </citation>
    <scope>NUCLEOTIDE SEQUENCE [LARGE SCALE GENOMIC DNA]</scope>
    <source>
        <strain evidence="1 2">NKW57</strain>
    </source>
</reference>
<dbReference type="EMBL" id="BSYJ01000002">
    <property type="protein sequence ID" value="GMG86769.1"/>
    <property type="molecule type" value="Genomic_DNA"/>
</dbReference>
<evidence type="ECO:0000313" key="1">
    <source>
        <dbReference type="EMBL" id="GMG86769.1"/>
    </source>
</evidence>
<evidence type="ECO:0008006" key="3">
    <source>
        <dbReference type="Google" id="ProtNLM"/>
    </source>
</evidence>